<feature type="domain" description="RNase H type-1" evidence="1">
    <location>
        <begin position="1"/>
        <end position="41"/>
    </location>
</feature>
<reference evidence="2" key="1">
    <citation type="journal article" date="2020" name="New Phytol.">
        <title>Comparative genomics reveals dynamic genome evolution in host specialist ectomycorrhizal fungi.</title>
        <authorList>
            <person name="Lofgren L.A."/>
            <person name="Nguyen N.H."/>
            <person name="Vilgalys R."/>
            <person name="Ruytinx J."/>
            <person name="Liao H.L."/>
            <person name="Branco S."/>
            <person name="Kuo A."/>
            <person name="LaButti K."/>
            <person name="Lipzen A."/>
            <person name="Andreopoulos W."/>
            <person name="Pangilinan J."/>
            <person name="Riley R."/>
            <person name="Hundley H."/>
            <person name="Na H."/>
            <person name="Barry K."/>
            <person name="Grigoriev I.V."/>
            <person name="Stajich J.E."/>
            <person name="Kennedy P.G."/>
        </authorList>
    </citation>
    <scope>NUCLEOTIDE SEQUENCE</scope>
    <source>
        <strain evidence="2">S12</strain>
    </source>
</reference>
<evidence type="ECO:0000313" key="3">
    <source>
        <dbReference type="Proteomes" id="UP000719766"/>
    </source>
</evidence>
<dbReference type="SUPFAM" id="SSF53098">
    <property type="entry name" value="Ribonuclease H-like"/>
    <property type="match status" value="1"/>
</dbReference>
<dbReference type="GO" id="GO:0003676">
    <property type="term" value="F:nucleic acid binding"/>
    <property type="evidence" value="ECO:0007669"/>
    <property type="project" value="InterPro"/>
</dbReference>
<dbReference type="RefSeq" id="XP_041153977.1">
    <property type="nucleotide sequence ID" value="XM_041307625.1"/>
</dbReference>
<dbReference type="InterPro" id="IPR012337">
    <property type="entry name" value="RNaseH-like_sf"/>
</dbReference>
<evidence type="ECO:0000259" key="1">
    <source>
        <dbReference type="PROSITE" id="PS50879"/>
    </source>
</evidence>
<dbReference type="GeneID" id="64601389"/>
<organism evidence="2 3">
    <name type="scientific">Suillus plorans</name>
    <dbReference type="NCBI Taxonomy" id="116603"/>
    <lineage>
        <taxon>Eukaryota</taxon>
        <taxon>Fungi</taxon>
        <taxon>Dikarya</taxon>
        <taxon>Basidiomycota</taxon>
        <taxon>Agaricomycotina</taxon>
        <taxon>Agaricomycetes</taxon>
        <taxon>Agaricomycetidae</taxon>
        <taxon>Boletales</taxon>
        <taxon>Suillineae</taxon>
        <taxon>Suillaceae</taxon>
        <taxon>Suillus</taxon>
    </lineage>
</organism>
<dbReference type="EMBL" id="JABBWE010000091">
    <property type="protein sequence ID" value="KAG1786542.1"/>
    <property type="molecule type" value="Genomic_DNA"/>
</dbReference>
<evidence type="ECO:0000313" key="2">
    <source>
        <dbReference type="EMBL" id="KAG1786542.1"/>
    </source>
</evidence>
<dbReference type="OrthoDB" id="2671200at2759"/>
<gene>
    <name evidence="2" type="ORF">HD556DRAFT_1449632</name>
</gene>
<name>A0A9P7DBF7_9AGAM</name>
<dbReference type="GO" id="GO:0004523">
    <property type="term" value="F:RNA-DNA hybrid ribonuclease activity"/>
    <property type="evidence" value="ECO:0007669"/>
    <property type="project" value="InterPro"/>
</dbReference>
<dbReference type="Proteomes" id="UP000719766">
    <property type="component" value="Unassembled WGS sequence"/>
</dbReference>
<dbReference type="AlphaFoldDB" id="A0A9P7DBF7"/>
<dbReference type="PROSITE" id="PS50879">
    <property type="entry name" value="RNASE_H_1"/>
    <property type="match status" value="1"/>
</dbReference>
<dbReference type="InterPro" id="IPR036397">
    <property type="entry name" value="RNaseH_sf"/>
</dbReference>
<comment type="caution">
    <text evidence="2">The sequence shown here is derived from an EMBL/GenBank/DDBJ whole genome shotgun (WGS) entry which is preliminary data.</text>
</comment>
<accession>A0A9P7DBF7</accession>
<dbReference type="Gene3D" id="3.30.420.10">
    <property type="entry name" value="Ribonuclease H-like superfamily/Ribonuclease H"/>
    <property type="match status" value="1"/>
</dbReference>
<dbReference type="InterPro" id="IPR002156">
    <property type="entry name" value="RNaseH_domain"/>
</dbReference>
<protein>
    <recommendedName>
        <fullName evidence="1">RNase H type-1 domain-containing protein</fullName>
    </recommendedName>
</protein>
<proteinExistence type="predicted"/>
<keyword evidence="3" id="KW-1185">Reference proteome</keyword>
<sequence length="219" mass="25312">MTKRIQTLNRNDYSLTVRWISGHSGVHGNEKADEEAKKAAESPTFNSALDHLPEFLRQGLPSSISAIKQAHKERTNAHWTRLWEKSPHYARMKEIDPSLLQCSFVKLVEKLPKRLIGLYMYFQTRHIALNHHLHRINRSATPSCPICPDTHETIHHFLFTCPQYDREHHILTCALRRKASSLPFLLADPKAVEHFLRYINSTGRLKPTFGDISLPPPRE</sequence>